<feature type="compositionally biased region" description="Polar residues" evidence="1">
    <location>
        <begin position="30"/>
        <end position="39"/>
    </location>
</feature>
<feature type="compositionally biased region" description="Low complexity" evidence="1">
    <location>
        <begin position="100"/>
        <end position="109"/>
    </location>
</feature>
<evidence type="ECO:0000256" key="1">
    <source>
        <dbReference type="SAM" id="MobiDB-lite"/>
    </source>
</evidence>
<dbReference type="Proteomes" id="UP000784294">
    <property type="component" value="Unassembled WGS sequence"/>
</dbReference>
<feature type="compositionally biased region" description="Polar residues" evidence="1">
    <location>
        <begin position="72"/>
        <end position="99"/>
    </location>
</feature>
<keyword evidence="3" id="KW-1185">Reference proteome</keyword>
<dbReference type="AlphaFoldDB" id="A0A3S5AJ48"/>
<evidence type="ECO:0000313" key="3">
    <source>
        <dbReference type="Proteomes" id="UP000784294"/>
    </source>
</evidence>
<protein>
    <submittedName>
        <fullName evidence="2">Uncharacterized protein</fullName>
    </submittedName>
</protein>
<organism evidence="2 3">
    <name type="scientific">Protopolystoma xenopodis</name>
    <dbReference type="NCBI Taxonomy" id="117903"/>
    <lineage>
        <taxon>Eukaryota</taxon>
        <taxon>Metazoa</taxon>
        <taxon>Spiralia</taxon>
        <taxon>Lophotrochozoa</taxon>
        <taxon>Platyhelminthes</taxon>
        <taxon>Monogenea</taxon>
        <taxon>Polyopisthocotylea</taxon>
        <taxon>Polystomatidea</taxon>
        <taxon>Polystomatidae</taxon>
        <taxon>Protopolystoma</taxon>
    </lineage>
</organism>
<evidence type="ECO:0000313" key="2">
    <source>
        <dbReference type="EMBL" id="VEL21559.1"/>
    </source>
</evidence>
<feature type="region of interest" description="Disordered" evidence="1">
    <location>
        <begin position="69"/>
        <end position="127"/>
    </location>
</feature>
<proteinExistence type="predicted"/>
<feature type="region of interest" description="Disordered" evidence="1">
    <location>
        <begin position="30"/>
        <end position="52"/>
    </location>
</feature>
<feature type="compositionally biased region" description="Basic and acidic residues" evidence="1">
    <location>
        <begin position="197"/>
        <end position="213"/>
    </location>
</feature>
<feature type="compositionally biased region" description="Basic and acidic residues" evidence="1">
    <location>
        <begin position="110"/>
        <end position="125"/>
    </location>
</feature>
<gene>
    <name evidence="2" type="ORF">PXEA_LOCUS14999</name>
</gene>
<dbReference type="EMBL" id="CAAALY010051938">
    <property type="protein sequence ID" value="VEL21559.1"/>
    <property type="molecule type" value="Genomic_DNA"/>
</dbReference>
<name>A0A3S5AJ48_9PLAT</name>
<comment type="caution">
    <text evidence="2">The sequence shown here is derived from an EMBL/GenBank/DDBJ whole genome shotgun (WGS) entry which is preliminary data.</text>
</comment>
<sequence>MPTNEEGSVDAPATYMEGNFISALDFATAHQSTPQQVRTFPQHHASDQLLSSQHCSGQPILQDVLSKRETDLGSSHWQQSLEESDQLTHQRPQQMGPFTSNSSPASASSYDERHVSGHSSRHDIGESSFLATTEKEEAKLNIQPFQNNEYEVNLKRLDKKLSICQQGDDFFQHSADEVGADGYERDYAGDQEVAIASEEHKEGKEQGSREKGGESYGTEEGNTSLYADPLKHRHGEPMTLSVVKKTLMNPSRVANHLMVIHNSHQPGKCEYLSSLTRLLLDNLLNN</sequence>
<accession>A0A3S5AJ48</accession>
<reference evidence="2" key="1">
    <citation type="submission" date="2018-11" db="EMBL/GenBank/DDBJ databases">
        <authorList>
            <consortium name="Pathogen Informatics"/>
        </authorList>
    </citation>
    <scope>NUCLEOTIDE SEQUENCE</scope>
</reference>
<feature type="region of interest" description="Disordered" evidence="1">
    <location>
        <begin position="197"/>
        <end position="233"/>
    </location>
</feature>